<feature type="transmembrane region" description="Helical" evidence="1">
    <location>
        <begin position="136"/>
        <end position="156"/>
    </location>
</feature>
<organism evidence="3 4">
    <name type="scientific">Chitinophaga agri</name>
    <dbReference type="NCBI Taxonomy" id="2703787"/>
    <lineage>
        <taxon>Bacteria</taxon>
        <taxon>Pseudomonadati</taxon>
        <taxon>Bacteroidota</taxon>
        <taxon>Chitinophagia</taxon>
        <taxon>Chitinophagales</taxon>
        <taxon>Chitinophagaceae</taxon>
        <taxon>Chitinophaga</taxon>
    </lineage>
</organism>
<proteinExistence type="predicted"/>
<dbReference type="PANTHER" id="PTHR23028:SF131">
    <property type="entry name" value="BLR2367 PROTEIN"/>
    <property type="match status" value="1"/>
</dbReference>
<feature type="transmembrane region" description="Helical" evidence="1">
    <location>
        <begin position="288"/>
        <end position="306"/>
    </location>
</feature>
<keyword evidence="3" id="KW-0012">Acyltransferase</keyword>
<dbReference type="GO" id="GO:0000271">
    <property type="term" value="P:polysaccharide biosynthetic process"/>
    <property type="evidence" value="ECO:0007669"/>
    <property type="project" value="TreeGrafter"/>
</dbReference>
<protein>
    <submittedName>
        <fullName evidence="3">Acyltransferase</fullName>
    </submittedName>
</protein>
<dbReference type="GO" id="GO:0016020">
    <property type="term" value="C:membrane"/>
    <property type="evidence" value="ECO:0007669"/>
    <property type="project" value="TreeGrafter"/>
</dbReference>
<dbReference type="PANTHER" id="PTHR23028">
    <property type="entry name" value="ACETYLTRANSFERASE"/>
    <property type="match status" value="1"/>
</dbReference>
<dbReference type="Pfam" id="PF01757">
    <property type="entry name" value="Acyl_transf_3"/>
    <property type="match status" value="1"/>
</dbReference>
<feature type="transmembrane region" description="Helical" evidence="1">
    <location>
        <begin position="163"/>
        <end position="180"/>
    </location>
</feature>
<feature type="transmembrane region" description="Helical" evidence="1">
    <location>
        <begin position="186"/>
        <end position="203"/>
    </location>
</feature>
<gene>
    <name evidence="3" type="ORF">GWR21_24070</name>
</gene>
<name>A0A6B9ZKV2_9BACT</name>
<accession>A0A6B9ZKV2</accession>
<keyword evidence="1" id="KW-0812">Transmembrane</keyword>
<keyword evidence="4" id="KW-1185">Reference proteome</keyword>
<dbReference type="Proteomes" id="UP000476411">
    <property type="component" value="Chromosome"/>
</dbReference>
<dbReference type="EMBL" id="CP048113">
    <property type="protein sequence ID" value="QHS62547.1"/>
    <property type="molecule type" value="Genomic_DNA"/>
</dbReference>
<dbReference type="AlphaFoldDB" id="A0A6B9ZKV2"/>
<dbReference type="RefSeq" id="WP_162334181.1">
    <property type="nucleotide sequence ID" value="NZ_CP048113.1"/>
</dbReference>
<reference evidence="3 4" key="1">
    <citation type="submission" date="2020-01" db="EMBL/GenBank/DDBJ databases">
        <title>Complete genome sequence of Chitinophaga sp. H33E-04 isolated from quinoa roots.</title>
        <authorList>
            <person name="Weon H.-Y."/>
            <person name="Lee S.A."/>
        </authorList>
    </citation>
    <scope>NUCLEOTIDE SEQUENCE [LARGE SCALE GENOMIC DNA]</scope>
    <source>
        <strain evidence="3 4">H33E-04</strain>
    </source>
</reference>
<feature type="transmembrane region" description="Helical" evidence="1">
    <location>
        <begin position="50"/>
        <end position="67"/>
    </location>
</feature>
<evidence type="ECO:0000256" key="1">
    <source>
        <dbReference type="SAM" id="Phobius"/>
    </source>
</evidence>
<evidence type="ECO:0000313" key="3">
    <source>
        <dbReference type="EMBL" id="QHS62547.1"/>
    </source>
</evidence>
<dbReference type="InterPro" id="IPR050879">
    <property type="entry name" value="Acyltransferase_3"/>
</dbReference>
<evidence type="ECO:0000313" key="4">
    <source>
        <dbReference type="Proteomes" id="UP000476411"/>
    </source>
</evidence>
<keyword evidence="3" id="KW-0808">Transferase</keyword>
<feature type="domain" description="Acyltransferase 3" evidence="2">
    <location>
        <begin position="9"/>
        <end position="306"/>
    </location>
</feature>
<dbReference type="KEGG" id="chih:GWR21_24070"/>
<keyword evidence="1" id="KW-0472">Membrane</keyword>
<feature type="transmembrane region" description="Helical" evidence="1">
    <location>
        <begin position="12"/>
        <end position="30"/>
    </location>
</feature>
<dbReference type="InterPro" id="IPR002656">
    <property type="entry name" value="Acyl_transf_3_dom"/>
</dbReference>
<evidence type="ECO:0000259" key="2">
    <source>
        <dbReference type="Pfam" id="PF01757"/>
    </source>
</evidence>
<feature type="transmembrane region" description="Helical" evidence="1">
    <location>
        <begin position="88"/>
        <end position="109"/>
    </location>
</feature>
<keyword evidence="1" id="KW-1133">Transmembrane helix</keyword>
<sequence>MDTKRKVESLSFLRALAVLMVCFCHFGQPFSQDGNVLAGMFDIFHEYGKYGVQVFFVISGFVIPLSLDKGRYELKHYGKFLLKRLIRLHPPYLIALAITLVILVSSTVVKHIAFPETPSSIFLSLFYLHHPDSNPVFWTLKVEAEYYLFIGLFFLLLQKYPKATLAASIPLFMVISQTAVVEYIDLFSHLLYFMIGMIGYVMYMKGGKNWLEVGYITAIAVFTYLFYGAAPTIAAVATILVIMLYTGKVHQAFDFLGEISYSVYLLHFPVGVKLINLASRYVKPQYDILLFTFAVLFCLGVGYVFWKYVERPFSERSNKIKYGPRKTVSVEVAAAA</sequence>
<dbReference type="GO" id="GO:0016747">
    <property type="term" value="F:acyltransferase activity, transferring groups other than amino-acyl groups"/>
    <property type="evidence" value="ECO:0007669"/>
    <property type="project" value="InterPro"/>
</dbReference>
<feature type="transmembrane region" description="Helical" evidence="1">
    <location>
        <begin position="215"/>
        <end position="247"/>
    </location>
</feature>